<dbReference type="PANTHER" id="PTHR12526:SF637">
    <property type="entry name" value="GLYCOSYLTRANSFERASE EPSF-RELATED"/>
    <property type="match status" value="1"/>
</dbReference>
<dbReference type="InterPro" id="IPR028098">
    <property type="entry name" value="Glyco_trans_4-like_N"/>
</dbReference>
<dbReference type="Gene3D" id="3.40.50.2000">
    <property type="entry name" value="Glycogen Phosphorylase B"/>
    <property type="match status" value="2"/>
</dbReference>
<evidence type="ECO:0000313" key="3">
    <source>
        <dbReference type="EMBL" id="MCC4308930.1"/>
    </source>
</evidence>
<dbReference type="InterPro" id="IPR001296">
    <property type="entry name" value="Glyco_trans_1"/>
</dbReference>
<dbReference type="GO" id="GO:0016757">
    <property type="term" value="F:glycosyltransferase activity"/>
    <property type="evidence" value="ECO:0007669"/>
    <property type="project" value="InterPro"/>
</dbReference>
<dbReference type="EMBL" id="JAJGNA010000010">
    <property type="protein sequence ID" value="MCC4308930.1"/>
    <property type="molecule type" value="Genomic_DNA"/>
</dbReference>
<gene>
    <name evidence="3" type="ORF">LL252_10145</name>
</gene>
<dbReference type="SUPFAM" id="SSF53756">
    <property type="entry name" value="UDP-Glycosyltransferase/glycogen phosphorylase"/>
    <property type="match status" value="1"/>
</dbReference>
<dbReference type="GO" id="GO:1901135">
    <property type="term" value="P:carbohydrate derivative metabolic process"/>
    <property type="evidence" value="ECO:0007669"/>
    <property type="project" value="UniProtKB-ARBA"/>
</dbReference>
<evidence type="ECO:0000313" key="4">
    <source>
        <dbReference type="Proteomes" id="UP001108027"/>
    </source>
</evidence>
<dbReference type="AlphaFoldDB" id="A0A9Q3UMH3"/>
<sequence>MKVVQICKYRNTNVEGVDLFEEVLRAARDHWRAFYILNGDDGDLRERLGCETRTFHLSKSDIKRIRPSAVLKVLRALRADRPDVIVTHRIKPAVFAAWAALFLPGTRKIAVIHNMSEFKKPRRLWFARWLMRDWTFVGCSEAVRDDMLARGFPADRTVAIPNSVDQRIVRDHLMTRQAAREDLGVPVDARRVIGTVGRARPVKGHHFFIDAMKEMTDPPYVVVIGDGETLEPLRRAAAEAGLSNRLIFAGGRRNAYRYLSAFDALIMPSLREGLPIAMLEAIAAGVPVFGTPVGGVPEILRDPAWLFPKEDVPALRDKLAWLGDADQSALDAVRDAQYRVFEQDFSIERYHARFLALMEDRPLPA</sequence>
<name>A0A9Q3UMH3_9GAMM</name>
<protein>
    <submittedName>
        <fullName evidence="3">Glycosyltransferase</fullName>
    </submittedName>
</protein>
<reference evidence="3" key="1">
    <citation type="submission" date="2021-10" db="EMBL/GenBank/DDBJ databases">
        <title>The diversity and Nitrogen Metabolism of Culturable Nitrate-Utilizing Bacteria Within the Oxygen Minimum Zone of the Changjiang (Yangtze River)Estuary.</title>
        <authorList>
            <person name="Zhang D."/>
            <person name="Zheng J."/>
            <person name="Liu S."/>
            <person name="He W."/>
        </authorList>
    </citation>
    <scope>NUCLEOTIDE SEQUENCE</scope>
    <source>
        <strain evidence="3">FXH-223</strain>
    </source>
</reference>
<accession>A0A9Q3UMH3</accession>
<evidence type="ECO:0000259" key="2">
    <source>
        <dbReference type="Pfam" id="PF13439"/>
    </source>
</evidence>
<organism evidence="3 4">
    <name type="scientific">Alloalcanivorax marinus</name>
    <dbReference type="NCBI Taxonomy" id="1177169"/>
    <lineage>
        <taxon>Bacteria</taxon>
        <taxon>Pseudomonadati</taxon>
        <taxon>Pseudomonadota</taxon>
        <taxon>Gammaproteobacteria</taxon>
        <taxon>Oceanospirillales</taxon>
        <taxon>Alcanivoracaceae</taxon>
        <taxon>Alloalcanivorax</taxon>
    </lineage>
</organism>
<feature type="domain" description="Glycosyltransferase subfamily 4-like N-terminal" evidence="2">
    <location>
        <begin position="31"/>
        <end position="165"/>
    </location>
</feature>
<dbReference type="RefSeq" id="WP_228233920.1">
    <property type="nucleotide sequence ID" value="NZ_ARXL01000015.1"/>
</dbReference>
<evidence type="ECO:0000259" key="1">
    <source>
        <dbReference type="Pfam" id="PF00534"/>
    </source>
</evidence>
<dbReference type="Pfam" id="PF00534">
    <property type="entry name" value="Glycos_transf_1"/>
    <property type="match status" value="1"/>
</dbReference>
<dbReference type="PANTHER" id="PTHR12526">
    <property type="entry name" value="GLYCOSYLTRANSFERASE"/>
    <property type="match status" value="1"/>
</dbReference>
<feature type="domain" description="Glycosyl transferase family 1" evidence="1">
    <location>
        <begin position="189"/>
        <end position="325"/>
    </location>
</feature>
<keyword evidence="4" id="KW-1185">Reference proteome</keyword>
<comment type="caution">
    <text evidence="3">The sequence shown here is derived from an EMBL/GenBank/DDBJ whole genome shotgun (WGS) entry which is preliminary data.</text>
</comment>
<dbReference type="Pfam" id="PF13439">
    <property type="entry name" value="Glyco_transf_4"/>
    <property type="match status" value="1"/>
</dbReference>
<dbReference type="CDD" id="cd03811">
    <property type="entry name" value="GT4_GT28_WabH-like"/>
    <property type="match status" value="1"/>
</dbReference>
<proteinExistence type="predicted"/>
<dbReference type="Proteomes" id="UP001108027">
    <property type="component" value="Unassembled WGS sequence"/>
</dbReference>